<feature type="transmembrane region" description="Helical" evidence="6">
    <location>
        <begin position="360"/>
        <end position="377"/>
    </location>
</feature>
<gene>
    <name evidence="7" type="ORF">CR165_22485</name>
</gene>
<sequence length="410" mass="42821">MLALGMRFLSAGLGYLLFALAARVTDVAGFNDFALIFAAVGLFGPVATLGQDQQMLRVLPILQKHGQVGYRKALRRAARMVGLGVILCTAAAGLYGWMSLADPSASVLCFLAVLVVANGLTEFLFGADRGSGSVLGAVAAREILWKLVLLVPMAVLWFLAVEVSAATLAAFYALGLAASLALFLFSIARWWRRAPPERDGETAAAVPGSSVALLLLSLVSQAGVQVDTLVLGIAAGFQGAELGAYFAAQRLTQLLYFIPFGVNMTNAPRIPVAWAQGDVREIVRLSRQASRGMGAAVLLVALVLVLFREEAMSLFRPEFAAFSLVLILLSASPVVAALAGMNHVIPAMCGGEVGYARARIVVFLMALAAKLVAAWAASLLAVAAINVLEAVAIGAVGVLSSRAVLGRVAL</sequence>
<protein>
    <recommendedName>
        <fullName evidence="9">Polysaccharide biosynthesis protein</fullName>
    </recommendedName>
</protein>
<reference evidence="8" key="1">
    <citation type="submission" date="2017-10" db="EMBL/GenBank/DDBJ databases">
        <authorList>
            <person name="Toshchakov S.V."/>
            <person name="Goeva M.A."/>
        </authorList>
    </citation>
    <scope>NUCLEOTIDE SEQUENCE [LARGE SCALE GENOMIC DNA]</scope>
    <source>
        <strain evidence="8">JR1/69-1-13</strain>
    </source>
</reference>
<name>A0A2U1UY53_9PROT</name>
<feature type="transmembrane region" description="Helical" evidence="6">
    <location>
        <begin position="289"/>
        <end position="307"/>
    </location>
</feature>
<dbReference type="InterPro" id="IPR050833">
    <property type="entry name" value="Poly_Biosynth_Transport"/>
</dbReference>
<keyword evidence="2" id="KW-1003">Cell membrane</keyword>
<keyword evidence="3 6" id="KW-0812">Transmembrane</keyword>
<dbReference type="AlphaFoldDB" id="A0A2U1UY53"/>
<feature type="transmembrane region" description="Helical" evidence="6">
    <location>
        <begin position="80"/>
        <end position="98"/>
    </location>
</feature>
<dbReference type="GO" id="GO:0005886">
    <property type="term" value="C:plasma membrane"/>
    <property type="evidence" value="ECO:0007669"/>
    <property type="project" value="UniProtKB-SubCell"/>
</dbReference>
<evidence type="ECO:0000256" key="2">
    <source>
        <dbReference type="ARBA" id="ARBA00022475"/>
    </source>
</evidence>
<evidence type="ECO:0000256" key="6">
    <source>
        <dbReference type="SAM" id="Phobius"/>
    </source>
</evidence>
<evidence type="ECO:0000256" key="3">
    <source>
        <dbReference type="ARBA" id="ARBA00022692"/>
    </source>
</evidence>
<dbReference type="EMBL" id="PDOA01000031">
    <property type="protein sequence ID" value="PWC26570.1"/>
    <property type="molecule type" value="Genomic_DNA"/>
</dbReference>
<dbReference type="PANTHER" id="PTHR30250">
    <property type="entry name" value="PST FAMILY PREDICTED COLANIC ACID TRANSPORTER"/>
    <property type="match status" value="1"/>
</dbReference>
<organism evidence="7 8">
    <name type="scientific">Teichococcus aestuarii</name>
    <dbReference type="NCBI Taxonomy" id="568898"/>
    <lineage>
        <taxon>Bacteria</taxon>
        <taxon>Pseudomonadati</taxon>
        <taxon>Pseudomonadota</taxon>
        <taxon>Alphaproteobacteria</taxon>
        <taxon>Acetobacterales</taxon>
        <taxon>Roseomonadaceae</taxon>
        <taxon>Roseomonas</taxon>
    </lineage>
</organism>
<keyword evidence="4 6" id="KW-1133">Transmembrane helix</keyword>
<keyword evidence="8" id="KW-1185">Reference proteome</keyword>
<comment type="caution">
    <text evidence="7">The sequence shown here is derived from an EMBL/GenBank/DDBJ whole genome shotgun (WGS) entry which is preliminary data.</text>
</comment>
<feature type="transmembrane region" description="Helical" evidence="6">
    <location>
        <begin position="171"/>
        <end position="191"/>
    </location>
</feature>
<feature type="transmembrane region" description="Helical" evidence="6">
    <location>
        <begin position="33"/>
        <end position="50"/>
    </location>
</feature>
<comment type="subcellular location">
    <subcellularLocation>
        <location evidence="1">Cell membrane</location>
        <topology evidence="1">Multi-pass membrane protein</topology>
    </subcellularLocation>
</comment>
<evidence type="ECO:0000256" key="5">
    <source>
        <dbReference type="ARBA" id="ARBA00023136"/>
    </source>
</evidence>
<feature type="transmembrane region" description="Helical" evidence="6">
    <location>
        <begin position="383"/>
        <end position="405"/>
    </location>
</feature>
<accession>A0A2U1UY53</accession>
<feature type="transmembrane region" description="Helical" evidence="6">
    <location>
        <begin position="104"/>
        <end position="126"/>
    </location>
</feature>
<feature type="transmembrane region" description="Helical" evidence="6">
    <location>
        <begin position="319"/>
        <end position="339"/>
    </location>
</feature>
<dbReference type="Proteomes" id="UP000245048">
    <property type="component" value="Unassembled WGS sequence"/>
</dbReference>
<feature type="transmembrane region" description="Helical" evidence="6">
    <location>
        <begin position="147"/>
        <end position="165"/>
    </location>
</feature>
<evidence type="ECO:0000256" key="1">
    <source>
        <dbReference type="ARBA" id="ARBA00004651"/>
    </source>
</evidence>
<evidence type="ECO:0000313" key="7">
    <source>
        <dbReference type="EMBL" id="PWC26570.1"/>
    </source>
</evidence>
<proteinExistence type="predicted"/>
<evidence type="ECO:0008006" key="9">
    <source>
        <dbReference type="Google" id="ProtNLM"/>
    </source>
</evidence>
<keyword evidence="5 6" id="KW-0472">Membrane</keyword>
<evidence type="ECO:0000256" key="4">
    <source>
        <dbReference type="ARBA" id="ARBA00022989"/>
    </source>
</evidence>
<evidence type="ECO:0000313" key="8">
    <source>
        <dbReference type="Proteomes" id="UP000245048"/>
    </source>
</evidence>
<dbReference type="PANTHER" id="PTHR30250:SF11">
    <property type="entry name" value="O-ANTIGEN TRANSPORTER-RELATED"/>
    <property type="match status" value="1"/>
</dbReference>